<evidence type="ECO:0000313" key="1">
    <source>
        <dbReference type="EMBL" id="CAA9293196.1"/>
    </source>
</evidence>
<dbReference type="InterPro" id="IPR032331">
    <property type="entry name" value="DUF4856"/>
</dbReference>
<sequence>MSLSYHSFRAARKVLFGLAAGLFLASCDPKEDPVTPSYEVPTTYAFENVSYAGQTARLQMLGELVKYVETANKPGVVLDAQKLRNMYANTGNPFDDATLNTSGKQLKDKTILSEQANIERLLDEAAAASRSTTPGSNGVTGVVTTKDNSRSYLLSPQGMEYAELIEKSIMGTVFYFQATGVYLSEEKTGDAVDNTTVKPGEGTPMEHHWDEAFGYLGVPVDFPANKTGLLFWGDYVNRRDPQLGSNATLMDAFLKGRAAISNKDMAGKNAATAVIREEWERVIAATAINYLNRAKTNMSDDAFRSHVLSEAIGFINALRFSPVKKISNPQVDQVLGFIGTDLYAVKAADLDKARDLLASVYGFTDKKDAL</sequence>
<gene>
    <name evidence="1" type="ORF">AVDCRST_MAG56-4796</name>
</gene>
<reference evidence="1" key="1">
    <citation type="submission" date="2020-02" db="EMBL/GenBank/DDBJ databases">
        <authorList>
            <person name="Meier V. D."/>
        </authorList>
    </citation>
    <scope>NUCLEOTIDE SEQUENCE</scope>
    <source>
        <strain evidence="1">AVDCRST_MAG56</strain>
    </source>
</reference>
<protein>
    <recommendedName>
        <fullName evidence="2">DUF4856 domain-containing protein</fullName>
    </recommendedName>
</protein>
<accession>A0A6J4K188</accession>
<dbReference type="EMBL" id="CADCTQ010000399">
    <property type="protein sequence ID" value="CAA9293196.1"/>
    <property type="molecule type" value="Genomic_DNA"/>
</dbReference>
<name>A0A6J4K188_9SPHI</name>
<evidence type="ECO:0008006" key="2">
    <source>
        <dbReference type="Google" id="ProtNLM"/>
    </source>
</evidence>
<proteinExistence type="predicted"/>
<dbReference type="AlphaFoldDB" id="A0A6J4K188"/>
<dbReference type="Pfam" id="PF16148">
    <property type="entry name" value="DUF4856"/>
    <property type="match status" value="1"/>
</dbReference>
<organism evidence="1">
    <name type="scientific">uncultured Cytophagales bacterium</name>
    <dbReference type="NCBI Taxonomy" id="158755"/>
    <lineage>
        <taxon>Bacteria</taxon>
        <taxon>Pseudomonadati</taxon>
        <taxon>Bacteroidota</taxon>
        <taxon>Sphingobacteriia</taxon>
        <taxon>Sphingobacteriales</taxon>
        <taxon>environmental samples</taxon>
    </lineage>
</organism>